<reference evidence="3 4" key="1">
    <citation type="journal article" date="2013" name="Nature">
        <title>The zebrafish reference genome sequence and its relationship to the human genome.</title>
        <authorList>
            <consortium name="Genome Reference Consortium Zebrafish"/>
            <person name="Howe K."/>
            <person name="Clark M.D."/>
            <person name="Torroja C.F."/>
            <person name="Torrance J."/>
            <person name="Berthelot C."/>
            <person name="Muffato M."/>
            <person name="Collins J.E."/>
            <person name="Humphray S."/>
            <person name="McLaren K."/>
            <person name="Matthews L."/>
            <person name="McLaren S."/>
            <person name="Sealy I."/>
            <person name="Caccamo M."/>
            <person name="Churcher C."/>
            <person name="Scott C."/>
            <person name="Barrett J.C."/>
            <person name="Koch R."/>
            <person name="Rauch G.J."/>
            <person name="White S."/>
            <person name="Chow W."/>
            <person name="Kilian B."/>
            <person name="Quintais L.T."/>
            <person name="Guerra-Assuncao J.A."/>
            <person name="Zhou Y."/>
            <person name="Gu Y."/>
            <person name="Yen J."/>
            <person name="Vogel J.H."/>
            <person name="Eyre T."/>
            <person name="Redmond S."/>
            <person name="Banerjee R."/>
            <person name="Chi J."/>
            <person name="Fu B."/>
            <person name="Langley E."/>
            <person name="Maguire S.F."/>
            <person name="Laird G.K."/>
            <person name="Lloyd D."/>
            <person name="Kenyon E."/>
            <person name="Donaldson S."/>
            <person name="Sehra H."/>
            <person name="Almeida-King J."/>
            <person name="Loveland J."/>
            <person name="Trevanion S."/>
            <person name="Jones M."/>
            <person name="Quail M."/>
            <person name="Willey D."/>
            <person name="Hunt A."/>
            <person name="Burton J."/>
            <person name="Sims S."/>
            <person name="McLay K."/>
            <person name="Plumb B."/>
            <person name="Davis J."/>
            <person name="Clee C."/>
            <person name="Oliver K."/>
            <person name="Clark R."/>
            <person name="Riddle C."/>
            <person name="Elliot D."/>
            <person name="Eliott D."/>
            <person name="Threadgold G."/>
            <person name="Harden G."/>
            <person name="Ware D."/>
            <person name="Begum S."/>
            <person name="Mortimore B."/>
            <person name="Mortimer B."/>
            <person name="Kerry G."/>
            <person name="Heath P."/>
            <person name="Phillimore B."/>
            <person name="Tracey A."/>
            <person name="Corby N."/>
            <person name="Dunn M."/>
            <person name="Johnson C."/>
            <person name="Wood J."/>
            <person name="Clark S."/>
            <person name="Pelan S."/>
            <person name="Griffiths G."/>
            <person name="Smith M."/>
            <person name="Glithero R."/>
            <person name="Howden P."/>
            <person name="Barker N."/>
            <person name="Lloyd C."/>
            <person name="Stevens C."/>
            <person name="Harley J."/>
            <person name="Holt K."/>
            <person name="Panagiotidis G."/>
            <person name="Lovell J."/>
            <person name="Beasley H."/>
            <person name="Henderson C."/>
            <person name="Gordon D."/>
            <person name="Auger K."/>
            <person name="Wright D."/>
            <person name="Collins J."/>
            <person name="Raisen C."/>
            <person name="Dyer L."/>
            <person name="Leung K."/>
            <person name="Robertson L."/>
            <person name="Ambridge K."/>
            <person name="Leongamornlert D."/>
            <person name="McGuire S."/>
            <person name="Gilderthorp R."/>
            <person name="Griffiths C."/>
            <person name="Manthravadi D."/>
            <person name="Nichol S."/>
            <person name="Barker G."/>
            <person name="Whitehead S."/>
            <person name="Kay M."/>
            <person name="Brown J."/>
            <person name="Murnane C."/>
            <person name="Gray E."/>
            <person name="Humphries M."/>
            <person name="Sycamore N."/>
            <person name="Barker D."/>
            <person name="Saunders D."/>
            <person name="Wallis J."/>
            <person name="Babbage A."/>
            <person name="Hammond S."/>
            <person name="Mashreghi-Mohammadi M."/>
            <person name="Barr L."/>
            <person name="Martin S."/>
            <person name="Wray P."/>
            <person name="Ellington A."/>
            <person name="Matthews N."/>
            <person name="Ellwood M."/>
            <person name="Woodmansey R."/>
            <person name="Clark G."/>
            <person name="Cooper J."/>
            <person name="Cooper J."/>
            <person name="Tromans A."/>
            <person name="Grafham D."/>
            <person name="Skuce C."/>
            <person name="Pandian R."/>
            <person name="Andrews R."/>
            <person name="Harrison E."/>
            <person name="Kimberley A."/>
            <person name="Garnett J."/>
            <person name="Fosker N."/>
            <person name="Hall R."/>
            <person name="Garner P."/>
            <person name="Kelly D."/>
            <person name="Bird C."/>
            <person name="Palmer S."/>
            <person name="Gehring I."/>
            <person name="Berger A."/>
            <person name="Dooley C.M."/>
            <person name="Ersan-Urun Z."/>
            <person name="Eser C."/>
            <person name="Geiger H."/>
            <person name="Geisler M."/>
            <person name="Karotki L."/>
            <person name="Kirn A."/>
            <person name="Konantz J."/>
            <person name="Konantz M."/>
            <person name="Oberlander M."/>
            <person name="Rudolph-Geiger S."/>
            <person name="Teucke M."/>
            <person name="Lanz C."/>
            <person name="Raddatz G."/>
            <person name="Osoegawa K."/>
            <person name="Zhu B."/>
            <person name="Rapp A."/>
            <person name="Widaa S."/>
            <person name="Langford C."/>
            <person name="Yang F."/>
            <person name="Schuster S.C."/>
            <person name="Carter N.P."/>
            <person name="Harrow J."/>
            <person name="Ning Z."/>
            <person name="Herrero J."/>
            <person name="Searle S.M."/>
            <person name="Enright A."/>
            <person name="Geisler R."/>
            <person name="Plasterk R.H."/>
            <person name="Lee C."/>
            <person name="Westerfield M."/>
            <person name="de Jong P.J."/>
            <person name="Zon L.I."/>
            <person name="Postlethwait J.H."/>
            <person name="Nusslein-Volhard C."/>
            <person name="Hubbard T.J."/>
            <person name="Roest Crollius H."/>
            <person name="Rogers J."/>
            <person name="Stemple D.L."/>
        </authorList>
    </citation>
    <scope>NUCLEOTIDE SEQUENCE [LARGE SCALE GENOMIC DNA]</scope>
    <source>
        <strain evidence="3 4">Tuebingen</strain>
    </source>
</reference>
<keyword evidence="4" id="KW-1185">Reference proteome</keyword>
<organism evidence="3">
    <name type="scientific">Danio rerio</name>
    <name type="common">Zebrafish</name>
    <name type="synonym">Brachydanio rerio</name>
    <dbReference type="NCBI Taxonomy" id="7955"/>
    <lineage>
        <taxon>Eukaryota</taxon>
        <taxon>Metazoa</taxon>
        <taxon>Chordata</taxon>
        <taxon>Craniata</taxon>
        <taxon>Vertebrata</taxon>
        <taxon>Euteleostomi</taxon>
        <taxon>Actinopterygii</taxon>
        <taxon>Neopterygii</taxon>
        <taxon>Teleostei</taxon>
        <taxon>Ostariophysi</taxon>
        <taxon>Cypriniformes</taxon>
        <taxon>Danionidae</taxon>
        <taxon>Danioninae</taxon>
        <taxon>Danio</taxon>
    </lineage>
</organism>
<feature type="region of interest" description="Disordered" evidence="1">
    <location>
        <begin position="939"/>
        <end position="964"/>
    </location>
</feature>
<dbReference type="RefSeq" id="XP_068079324.1">
    <property type="nucleotide sequence ID" value="XM_068223223.1"/>
</dbReference>
<gene>
    <name evidence="3 5 6 7" type="primary">si:ch211-243p7.3</name>
</gene>
<dbReference type="PANTHER" id="PTHR47773">
    <property type="entry name" value="SI:DKEY-9I5.2-RELATED"/>
    <property type="match status" value="1"/>
</dbReference>
<feature type="region of interest" description="Disordered" evidence="1">
    <location>
        <begin position="1022"/>
        <end position="1046"/>
    </location>
</feature>
<feature type="compositionally biased region" description="Low complexity" evidence="1">
    <location>
        <begin position="1033"/>
        <end position="1044"/>
    </location>
</feature>
<dbReference type="PANTHER" id="PTHR47773:SF1">
    <property type="entry name" value="C2H2-TYPE DOMAIN-CONTAINING PROTEIN"/>
    <property type="match status" value="1"/>
</dbReference>
<proteinExistence type="predicted"/>
<feature type="compositionally biased region" description="Acidic residues" evidence="1">
    <location>
        <begin position="702"/>
        <end position="727"/>
    </location>
</feature>
<dbReference type="Proteomes" id="UP000000437">
    <property type="component" value="Chromosome 8"/>
</dbReference>
<reference evidence="3" key="2">
    <citation type="submission" date="2015-11" db="UniProtKB">
        <authorList>
            <consortium name="Ensembl"/>
        </authorList>
    </citation>
    <scope>IDENTIFICATION</scope>
    <source>
        <strain evidence="3">Tuebingen</strain>
    </source>
</reference>
<dbReference type="Pfam" id="PF20499">
    <property type="entry name" value="DUF6729"/>
    <property type="match status" value="1"/>
</dbReference>
<dbReference type="AGR" id="ZFIN:ZDB-GENE-141216-202"/>
<evidence type="ECO:0000313" key="5">
    <source>
        <dbReference type="RefSeq" id="XP_009302544.1"/>
    </source>
</evidence>
<dbReference type="RefSeq" id="XP_073767303.1">
    <property type="nucleotide sequence ID" value="XM_073911202.1"/>
</dbReference>
<dbReference type="RefSeq" id="XP_073767302.1">
    <property type="nucleotide sequence ID" value="XM_073911201.1"/>
</dbReference>
<feature type="domain" description="DUF6729" evidence="2">
    <location>
        <begin position="53"/>
        <end position="272"/>
    </location>
</feature>
<dbReference type="Bgee" id="ENSDARG00000101823">
    <property type="expression patterns" value="Expressed in muscle tissue and 4 other cell types or tissues"/>
</dbReference>
<dbReference type="InterPro" id="IPR046616">
    <property type="entry name" value="DUF6729"/>
</dbReference>
<dbReference type="EMBL" id="CR855877">
    <property type="status" value="NOT_ANNOTATED_CDS"/>
    <property type="molecule type" value="Genomic_DNA"/>
</dbReference>
<dbReference type="KEGG" id="dre:101885951"/>
<accession>A0A8M3B577</accession>
<dbReference type="ZFIN" id="ZDB-GENE-141216-202">
    <property type="gene designation" value="si:ch211-243p7.3"/>
</dbReference>
<evidence type="ECO:0000313" key="4">
    <source>
        <dbReference type="Proteomes" id="UP000000437"/>
    </source>
</evidence>
<dbReference type="AlphaFoldDB" id="A0A0R4IXS9"/>
<evidence type="ECO:0000313" key="7">
    <source>
        <dbReference type="ZFIN" id="ZDB-GENE-141216-202"/>
    </source>
</evidence>
<dbReference type="OrthoDB" id="10072098at2759"/>
<accession>A0A0R4IXS9</accession>
<dbReference type="GeneID" id="101885951"/>
<dbReference type="Ensembl" id="ENSDART00000160166.2">
    <property type="protein sequence ID" value="ENSDARP00000140232.1"/>
    <property type="gene ID" value="ENSDARG00000101823.2"/>
</dbReference>
<name>A0A0R4IXS9_DANRE</name>
<dbReference type="OMA" id="WYSMLTE"/>
<dbReference type="RefSeq" id="XP_009302544.1">
    <property type="nucleotide sequence ID" value="XM_009304269.4"/>
</dbReference>
<dbReference type="GeneTree" id="ENSGT00940000167570"/>
<protein>
    <submittedName>
        <fullName evidence="3 5 6">Si:ch211-243p7.3</fullName>
    </submittedName>
</protein>
<sequence length="1121" mass="126829">MSDSSVELEGWVRMWEKPDGISPADLSWVKNDTERGLFTHVQVYQDSTGVLKRRRVMKSNRMWFYPPESPGYVSETVPSPHLFFRGRVFVWRPVGVWRYSLRCPRGEECAGSGKNLHLYPSGYHNRVCQICDVANWYSMLTEVLRCGPCTEEGRKSDGGEVGRWLAWDPAILCQLSEAHQAMFPAILTNGRGVDKSVIRLLRDCTEMHTMMKVCRQVQENHTKEYLQRKDLYTTLLMTLKKPGGIVSAFKHKFEAPPPQKELPSARLLRHAFLLAEAGNMQDYTNQILSTFGTVVKMDSKKVSGEAEGSGEWFTSIGNEHSQIVSFVVTCDESTECLKPMCQGIMDRFQQASQPVPKILYVDRGCCCAQGPTAVENLFQTWVDGGMVIRLDLFYWIHCFDAAIRTDSHSKYTVFKSALAGAVLAYNRADLQLLIKAVRAQDLKAFDSVADEDMVRLYVSREQLKHHVRRVTLGAQETFQLIQRAIDELKGPAGMDQSGVSLFKSTEAIDGVWEAQQRHLECIQDPPEMSMYRVAGTANINGVDVPYYKCLRGNNSLEGFYKSLPHMIPGSRSTRALNVVVWSPKESPRPLLVTVKDSSSPHCAAHPFHVHLISRIARWNSEQSPHTVFGVKHQTHRSYSGPLIERLNTRCQQLFGENVEENIHVPAAVTSNERLGLDYLFSQSTGESGGFTLTDLSKYAPSPEEEVIEPGQADPEEDDEAYQSDPEADQDVVTVAPAHLTLTTNETTTAHPPAFEDACSSNPLPGFQQLERFCSLLADIGLSETKLSLTPYQRNGIIDAWDAVEDHDKQPHKFLQQYRTRWGNTLYCRRKRDDPEAAINPKHYPDIHNRLMYTLVKLLWLGLPHSDSRTRELEKTSILETYDRIKHFILVEDPVLCKVGIPLPQITLKTICEVIRHQETLINVHPTRMPSSMILKTEPISLEDSPPAPSQPSGLPHESPKMKNQHIPIKEETKVLKKRSDAVVLAPFHPESHLPHQTNVALSTILRPLNPRILSTHPFTQVTPASDRTHVTKSSSQPDSHPSWSRATIYKRKHKDTLTQVGAKQSRVHNLPICTLCQKPMQGHKKYKKKNFCPVKMMSPSKGLDNRVFSSYEHFMTIIEMM</sequence>
<reference evidence="5 6" key="3">
    <citation type="submission" date="2025-04" db="UniProtKB">
        <authorList>
            <consortium name="RefSeq"/>
        </authorList>
    </citation>
    <scope>IDENTIFICATION</scope>
    <source>
        <strain evidence="5 6">Tuebingen</strain>
    </source>
</reference>
<evidence type="ECO:0000256" key="1">
    <source>
        <dbReference type="SAM" id="MobiDB-lite"/>
    </source>
</evidence>
<feature type="region of interest" description="Disordered" evidence="1">
    <location>
        <begin position="691"/>
        <end position="727"/>
    </location>
</feature>
<evidence type="ECO:0000259" key="2">
    <source>
        <dbReference type="Pfam" id="PF20499"/>
    </source>
</evidence>
<evidence type="ECO:0000313" key="3">
    <source>
        <dbReference type="Ensembl" id="ENSDARP00000140232"/>
    </source>
</evidence>
<evidence type="ECO:0000313" key="6">
    <source>
        <dbReference type="RefSeq" id="XP_068079324.1"/>
    </source>
</evidence>